<keyword evidence="1" id="KW-0812">Transmembrane</keyword>
<sequence>MSYLEVIMSGILLAMTYLLKLFLDRSPSLPDAIVAILELPVDVVFFATSLIVGFSISNSDKSEEGIIWFGSLSFRCIDNRDSLEEVCKVLRIRSTMEGGQRLVSKLYYLLLWYCSSDSTCHEGTMNNG</sequence>
<proteinExistence type="predicted"/>
<feature type="transmembrane region" description="Helical" evidence="1">
    <location>
        <begin position="35"/>
        <end position="56"/>
    </location>
</feature>
<dbReference type="EMBL" id="CAADGH010000034">
    <property type="protein sequence ID" value="VFK75861.1"/>
    <property type="molecule type" value="Genomic_DNA"/>
</dbReference>
<evidence type="ECO:0000313" key="2">
    <source>
        <dbReference type="EMBL" id="VFK31636.1"/>
    </source>
</evidence>
<evidence type="ECO:0000256" key="1">
    <source>
        <dbReference type="SAM" id="Phobius"/>
    </source>
</evidence>
<dbReference type="EMBL" id="CAADFQ010000025">
    <property type="protein sequence ID" value="VFK31636.1"/>
    <property type="molecule type" value="Genomic_DNA"/>
</dbReference>
<dbReference type="AlphaFoldDB" id="A0A451BC51"/>
<keyword evidence="1" id="KW-0472">Membrane</keyword>
<reference evidence="3" key="1">
    <citation type="submission" date="2019-02" db="EMBL/GenBank/DDBJ databases">
        <authorList>
            <person name="Gruber-Vodicka R. H."/>
            <person name="Seah K. B. B."/>
        </authorList>
    </citation>
    <scope>NUCLEOTIDE SEQUENCE</scope>
    <source>
        <strain evidence="3">BECK_BZ198</strain>
        <strain evidence="2">BECK_BZ199</strain>
    </source>
</reference>
<gene>
    <name evidence="3" type="ORF">BECKMB1821H_GA0114242_10341</name>
    <name evidence="2" type="ORF">BECKMB1821I_GA0114274_102537</name>
</gene>
<feature type="transmembrane region" description="Helical" evidence="1">
    <location>
        <begin position="6"/>
        <end position="23"/>
    </location>
</feature>
<protein>
    <submittedName>
        <fullName evidence="3">Uncharacterized protein</fullName>
    </submittedName>
</protein>
<evidence type="ECO:0000313" key="3">
    <source>
        <dbReference type="EMBL" id="VFK75861.1"/>
    </source>
</evidence>
<organism evidence="3">
    <name type="scientific">Candidatus Kentrum sp. MB</name>
    <dbReference type="NCBI Taxonomy" id="2138164"/>
    <lineage>
        <taxon>Bacteria</taxon>
        <taxon>Pseudomonadati</taxon>
        <taxon>Pseudomonadota</taxon>
        <taxon>Gammaproteobacteria</taxon>
        <taxon>Candidatus Kentrum</taxon>
    </lineage>
</organism>
<accession>A0A451BC51</accession>
<name>A0A451BC51_9GAMM</name>
<keyword evidence="1" id="KW-1133">Transmembrane helix</keyword>